<dbReference type="InterPro" id="IPR037401">
    <property type="entry name" value="SnoaL-like"/>
</dbReference>
<name>A0A5C9A0P9_9GAMM</name>
<dbReference type="EMBL" id="VRYZ01000002">
    <property type="protein sequence ID" value="TXS93462.1"/>
    <property type="molecule type" value="Genomic_DNA"/>
</dbReference>
<keyword evidence="3" id="KW-1185">Reference proteome</keyword>
<evidence type="ECO:0000313" key="2">
    <source>
        <dbReference type="EMBL" id="TXS93462.1"/>
    </source>
</evidence>
<evidence type="ECO:0000313" key="3">
    <source>
        <dbReference type="Proteomes" id="UP000321933"/>
    </source>
</evidence>
<dbReference type="PANTHER" id="PTHR41252:SF1">
    <property type="entry name" value="BLR2505 PROTEIN"/>
    <property type="match status" value="1"/>
</dbReference>
<organism evidence="2 3">
    <name type="scientific">Parahaliea aestuarii</name>
    <dbReference type="NCBI Taxonomy" id="1852021"/>
    <lineage>
        <taxon>Bacteria</taxon>
        <taxon>Pseudomonadati</taxon>
        <taxon>Pseudomonadota</taxon>
        <taxon>Gammaproteobacteria</taxon>
        <taxon>Cellvibrionales</taxon>
        <taxon>Halieaceae</taxon>
        <taxon>Parahaliea</taxon>
    </lineage>
</organism>
<dbReference type="Gene3D" id="3.10.450.50">
    <property type="match status" value="1"/>
</dbReference>
<protein>
    <submittedName>
        <fullName evidence="2">Nuclear transport factor 2 family protein</fullName>
    </submittedName>
</protein>
<dbReference type="SUPFAM" id="SSF54427">
    <property type="entry name" value="NTF2-like"/>
    <property type="match status" value="1"/>
</dbReference>
<dbReference type="AlphaFoldDB" id="A0A5C9A0P9"/>
<comment type="caution">
    <text evidence="2">The sequence shown here is derived from an EMBL/GenBank/DDBJ whole genome shotgun (WGS) entry which is preliminary data.</text>
</comment>
<accession>A0A5C9A0P9</accession>
<reference evidence="2 3" key="1">
    <citation type="submission" date="2019-08" db="EMBL/GenBank/DDBJ databases">
        <title>Parahaliea maris sp. nov., isolated from the surface seawater.</title>
        <authorList>
            <person name="Liu Y."/>
        </authorList>
    </citation>
    <scope>NUCLEOTIDE SEQUENCE [LARGE SCALE GENOMIC DNA]</scope>
    <source>
        <strain evidence="2 3">S2-26</strain>
    </source>
</reference>
<proteinExistence type="predicted"/>
<dbReference type="Proteomes" id="UP000321933">
    <property type="component" value="Unassembled WGS sequence"/>
</dbReference>
<evidence type="ECO:0000259" key="1">
    <source>
        <dbReference type="Pfam" id="PF12680"/>
    </source>
</evidence>
<dbReference type="PANTHER" id="PTHR41252">
    <property type="entry name" value="BLR2505 PROTEIN"/>
    <property type="match status" value="1"/>
</dbReference>
<dbReference type="RefSeq" id="WP_148063397.1">
    <property type="nucleotide sequence ID" value="NZ_VRYZ01000002.1"/>
</dbReference>
<sequence length="140" mass="15266">MSKEQTNKTIVTQFFDALNAGDVNSVVNTYSPDGSVHTMGNTLISGEAGYSELHDAIGKIFTVFPDGLRFTVHGMVAEGEKVAVEASSQGEHVSGQSYENDYHFLFEFSDGKLMKLKEYMDTEHVTDVLCSGMRPPFGGS</sequence>
<feature type="domain" description="SnoaL-like" evidence="1">
    <location>
        <begin position="11"/>
        <end position="113"/>
    </location>
</feature>
<dbReference type="InterPro" id="IPR032710">
    <property type="entry name" value="NTF2-like_dom_sf"/>
</dbReference>
<dbReference type="OrthoDB" id="7061942at2"/>
<dbReference type="Pfam" id="PF12680">
    <property type="entry name" value="SnoaL_2"/>
    <property type="match status" value="1"/>
</dbReference>
<gene>
    <name evidence="2" type="ORF">FVW59_06410</name>
</gene>